<dbReference type="Gene3D" id="3.10.105.10">
    <property type="entry name" value="Dipeptide-binding Protein, Domain 3"/>
    <property type="match status" value="1"/>
</dbReference>
<evidence type="ECO:0000256" key="2">
    <source>
        <dbReference type="SAM" id="SignalP"/>
    </source>
</evidence>
<proteinExistence type="predicted"/>
<feature type="region of interest" description="Disordered" evidence="1">
    <location>
        <begin position="385"/>
        <end position="453"/>
    </location>
</feature>
<feature type="domain" description="Solute-binding protein family 5" evidence="3">
    <location>
        <begin position="115"/>
        <end position="385"/>
    </location>
</feature>
<feature type="region of interest" description="Disordered" evidence="1">
    <location>
        <begin position="546"/>
        <end position="587"/>
    </location>
</feature>
<evidence type="ECO:0000313" key="4">
    <source>
        <dbReference type="EMBL" id="XBW04893.1"/>
    </source>
</evidence>
<dbReference type="GO" id="GO:0015833">
    <property type="term" value="P:peptide transport"/>
    <property type="evidence" value="ECO:0007669"/>
    <property type="project" value="TreeGrafter"/>
</dbReference>
<dbReference type="InterPro" id="IPR000914">
    <property type="entry name" value="SBP_5_dom"/>
</dbReference>
<feature type="compositionally biased region" description="Pro residues" evidence="1">
    <location>
        <begin position="385"/>
        <end position="402"/>
    </location>
</feature>
<feature type="compositionally biased region" description="Polar residues" evidence="1">
    <location>
        <begin position="569"/>
        <end position="579"/>
    </location>
</feature>
<sequence>MSRTRARRRLIGATAGLAVAALVLTGCTADPPPPIEQTEPTTTPAPAPKRSTVVVAIDEVGSGFNPHLLADQSPVANAVAELVLPSAFRAVPDPENPAAALWVPDDSLLLSAEVTDEAPFTITYRLRDEAQWSDGAPIVAEDFRYLWRQMITQPGVVDPAGYRLIDDIRSSGGGKIVTVTLREPYPAWRELFTNLLPAHLVKDTPGGFSTGLSETIPVSGARFHVDNVDRGRAEVLLERNDRFWGTPAGPDELIMRRAGTDAQVTESVRSDDAQVVQSAGGVALEAQLAAVPGVRTGVQLQPRTLDLTLNTRTAELADPVVRRGMLDLLDPELLGLVATANSTGVVRARAQVLAPSDPGYTDTMPARLSREQALGRLAEAGYLPVPPAVPPVPTDPDAPGPEAPEAAAPETGASETAASETAASETAASETAAPTSATPGPRTPDGPALPEGTLARAGVPLTLVVGVPEGDETARAVARTAVDLWRGAGIDASVDELPPDELYGEALVEGTVHAVVGWMRAGGDPATAALSRFGCVPVAAAPTVAGEDLPTVPESDLPAQPDAPGTAEAAQSSDPATTTLDEDDVEEREDALAAQLEAPSNLSGACDPGLEPDLLAALNGTTDPAKVVADAQARLWDLAVNLPILQDRAVVAAGPGVENVSLTAAVATGILGDAHLWGRTTP</sequence>
<protein>
    <submittedName>
        <fullName evidence="4">ABC transporter family substrate-binding protein</fullName>
    </submittedName>
</protein>
<gene>
    <name evidence="4" type="ORF">RBB84_02625</name>
</gene>
<dbReference type="RefSeq" id="WP_197481807.1">
    <property type="nucleotide sequence ID" value="NZ_CP132970.1"/>
</dbReference>
<dbReference type="EMBL" id="CP132970">
    <property type="protein sequence ID" value="XBW04893.1"/>
    <property type="molecule type" value="Genomic_DNA"/>
</dbReference>
<evidence type="ECO:0000256" key="1">
    <source>
        <dbReference type="SAM" id="MobiDB-lite"/>
    </source>
</evidence>
<dbReference type="Gene3D" id="3.90.76.10">
    <property type="entry name" value="Dipeptide-binding Protein, Domain 1"/>
    <property type="match status" value="1"/>
</dbReference>
<dbReference type="PROSITE" id="PS51257">
    <property type="entry name" value="PROKAR_LIPOPROTEIN"/>
    <property type="match status" value="1"/>
</dbReference>
<dbReference type="GO" id="GO:1904680">
    <property type="term" value="F:peptide transmembrane transporter activity"/>
    <property type="evidence" value="ECO:0007669"/>
    <property type="project" value="TreeGrafter"/>
</dbReference>
<dbReference type="Pfam" id="PF00496">
    <property type="entry name" value="SBP_bac_5"/>
    <property type="match status" value="1"/>
</dbReference>
<dbReference type="KEGG" id="rhox:RBB84_02625"/>
<dbReference type="AlphaFoldDB" id="A0AAU7UYS6"/>
<accession>A0AAU7UYS6</accession>
<dbReference type="SUPFAM" id="SSF53850">
    <property type="entry name" value="Periplasmic binding protein-like II"/>
    <property type="match status" value="1"/>
</dbReference>
<feature type="chain" id="PRO_5043526455" evidence="2">
    <location>
        <begin position="30"/>
        <end position="682"/>
    </location>
</feature>
<feature type="compositionally biased region" description="Low complexity" evidence="1">
    <location>
        <begin position="403"/>
        <end position="440"/>
    </location>
</feature>
<name>A0AAU7UYS6_9NOCA</name>
<dbReference type="PANTHER" id="PTHR30290">
    <property type="entry name" value="PERIPLASMIC BINDING COMPONENT OF ABC TRANSPORTER"/>
    <property type="match status" value="1"/>
</dbReference>
<dbReference type="PANTHER" id="PTHR30290:SF65">
    <property type="entry name" value="MONOACYL PHOSPHATIDYLINOSITOL TETRAMANNOSIDE-BINDING PROTEIN LPQW-RELATED"/>
    <property type="match status" value="1"/>
</dbReference>
<dbReference type="CDD" id="cd08501">
    <property type="entry name" value="PBP2_Lpqw"/>
    <property type="match status" value="1"/>
</dbReference>
<feature type="signal peptide" evidence="2">
    <location>
        <begin position="1"/>
        <end position="29"/>
    </location>
</feature>
<dbReference type="InterPro" id="IPR039424">
    <property type="entry name" value="SBP_5"/>
</dbReference>
<organism evidence="4">
    <name type="scientific">Rhodococcus sp. D-6</name>
    <dbReference type="NCBI Taxonomy" id="1387842"/>
    <lineage>
        <taxon>Bacteria</taxon>
        <taxon>Bacillati</taxon>
        <taxon>Actinomycetota</taxon>
        <taxon>Actinomycetes</taxon>
        <taxon>Mycobacteriales</taxon>
        <taxon>Nocardiaceae</taxon>
        <taxon>Rhodococcus</taxon>
    </lineage>
</organism>
<keyword evidence="2" id="KW-0732">Signal</keyword>
<evidence type="ECO:0000259" key="3">
    <source>
        <dbReference type="Pfam" id="PF00496"/>
    </source>
</evidence>
<reference evidence="4" key="1">
    <citation type="submission" date="2023-08" db="EMBL/GenBank/DDBJ databases">
        <title>The novel hydrolase IpcH responsible for the initial isoprocarb degradation step in Rhodococcus sp. D-6.</title>
        <authorList>
            <person name="Zhu Q."/>
        </authorList>
    </citation>
    <scope>NUCLEOTIDE SEQUENCE</scope>
    <source>
        <strain evidence="4">D-6</strain>
    </source>
</reference>